<dbReference type="NCBIfam" id="TIGR01207">
    <property type="entry name" value="rmlA"/>
    <property type="match status" value="1"/>
</dbReference>
<name>A0A6J7D1X9_9ZZZZ</name>
<dbReference type="InterPro" id="IPR005835">
    <property type="entry name" value="NTP_transferase_dom"/>
</dbReference>
<dbReference type="InterPro" id="IPR005907">
    <property type="entry name" value="G1P_thy_trans_s"/>
</dbReference>
<dbReference type="Pfam" id="PF00483">
    <property type="entry name" value="NTP_transferase"/>
    <property type="match status" value="1"/>
</dbReference>
<dbReference type="EMBL" id="CAFBLH010000012">
    <property type="protein sequence ID" value="CAB4863105.1"/>
    <property type="molecule type" value="Genomic_DNA"/>
</dbReference>
<dbReference type="InterPro" id="IPR029044">
    <property type="entry name" value="Nucleotide-diphossugar_trans"/>
</dbReference>
<comment type="catalytic activity">
    <reaction evidence="8">
        <text>dTTP + alpha-D-glucose 1-phosphate + H(+) = dTDP-alpha-D-glucose + diphosphate</text>
        <dbReference type="Rhea" id="RHEA:15225"/>
        <dbReference type="ChEBI" id="CHEBI:15378"/>
        <dbReference type="ChEBI" id="CHEBI:33019"/>
        <dbReference type="ChEBI" id="CHEBI:37568"/>
        <dbReference type="ChEBI" id="CHEBI:57477"/>
        <dbReference type="ChEBI" id="CHEBI:58601"/>
        <dbReference type="EC" id="2.7.7.24"/>
    </reaction>
</comment>
<dbReference type="PANTHER" id="PTHR43532:SF1">
    <property type="entry name" value="GLUCOSE-1-PHOSPHATE THYMIDYLYLTRANSFERASE 1"/>
    <property type="match status" value="1"/>
</dbReference>
<dbReference type="PANTHER" id="PTHR43532">
    <property type="entry name" value="GLUCOSE-1-PHOSPHATE THYMIDYLYLTRANSFERASE"/>
    <property type="match status" value="1"/>
</dbReference>
<dbReference type="AlphaFoldDB" id="A0A6J7D1X9"/>
<keyword evidence="5" id="KW-0548">Nucleotidyltransferase</keyword>
<feature type="domain" description="Nucleotidyl transferase" evidence="9">
    <location>
        <begin position="2"/>
        <end position="234"/>
    </location>
</feature>
<dbReference type="SUPFAM" id="SSF53448">
    <property type="entry name" value="Nucleotide-diphospho-sugar transferases"/>
    <property type="match status" value="1"/>
</dbReference>
<evidence type="ECO:0000256" key="7">
    <source>
        <dbReference type="ARBA" id="ARBA00022842"/>
    </source>
</evidence>
<evidence type="ECO:0000259" key="9">
    <source>
        <dbReference type="Pfam" id="PF00483"/>
    </source>
</evidence>
<evidence type="ECO:0000256" key="6">
    <source>
        <dbReference type="ARBA" id="ARBA00022723"/>
    </source>
</evidence>
<dbReference type="GO" id="GO:0046872">
    <property type="term" value="F:metal ion binding"/>
    <property type="evidence" value="ECO:0007669"/>
    <property type="project" value="UniProtKB-KW"/>
</dbReference>
<evidence type="ECO:0000256" key="2">
    <source>
        <dbReference type="ARBA" id="ARBA00010480"/>
    </source>
</evidence>
<evidence type="ECO:0000256" key="5">
    <source>
        <dbReference type="ARBA" id="ARBA00022695"/>
    </source>
</evidence>
<evidence type="ECO:0000256" key="1">
    <source>
        <dbReference type="ARBA" id="ARBA00001946"/>
    </source>
</evidence>
<sequence length="286" mass="31109">MKGIVLAGGTGSRLWPITKVVSKQLLPVYDKPMIYYPVSTLMLAGVREILIITTPHDQESFIELLGDGSQFGIELSYAVQPKPEGLAQAFIIGEKFLDGKSCMMILGDNIFHGAGLGHDLINSIPKSGAHIFTYEVSNPSDYGILKLDSKGLPESITEKPKSFISNLAVTGLYAFDSKVSEIAKGVEPSDRGEYEITSVINSYLISNTLTYTALSRGTAWLDTGNPQSLNDAADYIRIIEERTGLKIGCLEEIAFRNSWINANQLSVNAANLGKNSYSSYLLSLLS</sequence>
<keyword evidence="7" id="KW-0460">Magnesium</keyword>
<evidence type="ECO:0000256" key="8">
    <source>
        <dbReference type="ARBA" id="ARBA00049336"/>
    </source>
</evidence>
<accession>A0A6J7D1X9</accession>
<proteinExistence type="inferred from homology"/>
<dbReference type="EC" id="2.7.7.24" evidence="3"/>
<evidence type="ECO:0000256" key="3">
    <source>
        <dbReference type="ARBA" id="ARBA00012461"/>
    </source>
</evidence>
<evidence type="ECO:0000313" key="10">
    <source>
        <dbReference type="EMBL" id="CAB4863105.1"/>
    </source>
</evidence>
<keyword evidence="6" id="KW-0479">Metal-binding</keyword>
<organism evidence="10">
    <name type="scientific">freshwater metagenome</name>
    <dbReference type="NCBI Taxonomy" id="449393"/>
    <lineage>
        <taxon>unclassified sequences</taxon>
        <taxon>metagenomes</taxon>
        <taxon>ecological metagenomes</taxon>
    </lineage>
</organism>
<keyword evidence="4" id="KW-0808">Transferase</keyword>
<evidence type="ECO:0000256" key="4">
    <source>
        <dbReference type="ARBA" id="ARBA00022679"/>
    </source>
</evidence>
<reference evidence="10" key="1">
    <citation type="submission" date="2020-05" db="EMBL/GenBank/DDBJ databases">
        <authorList>
            <person name="Chiriac C."/>
            <person name="Salcher M."/>
            <person name="Ghai R."/>
            <person name="Kavagutti S V."/>
        </authorList>
    </citation>
    <scope>NUCLEOTIDE SEQUENCE</scope>
</reference>
<dbReference type="FunFam" id="3.90.550.10:FF:000023">
    <property type="entry name" value="Glucose-1-phosphate thymidylyltransferase"/>
    <property type="match status" value="1"/>
</dbReference>
<protein>
    <recommendedName>
        <fullName evidence="3">glucose-1-phosphate thymidylyltransferase</fullName>
        <ecNumber evidence="3">2.7.7.24</ecNumber>
    </recommendedName>
</protein>
<comment type="cofactor">
    <cofactor evidence="1">
        <name>Mg(2+)</name>
        <dbReference type="ChEBI" id="CHEBI:18420"/>
    </cofactor>
</comment>
<dbReference type="GO" id="GO:0008879">
    <property type="term" value="F:glucose-1-phosphate thymidylyltransferase activity"/>
    <property type="evidence" value="ECO:0007669"/>
    <property type="project" value="UniProtKB-EC"/>
</dbReference>
<comment type="similarity">
    <text evidence="2">Belongs to the glucose-1-phosphate thymidylyltransferase family.</text>
</comment>
<gene>
    <name evidence="10" type="ORF">UFOPK3342_00543</name>
</gene>
<dbReference type="Gene3D" id="3.90.550.10">
    <property type="entry name" value="Spore Coat Polysaccharide Biosynthesis Protein SpsA, Chain A"/>
    <property type="match status" value="1"/>
</dbReference>